<dbReference type="EMBL" id="AL645882">
    <property type="protein sequence ID" value="CAA20261.1"/>
    <property type="molecule type" value="Genomic_DNA"/>
</dbReference>
<dbReference type="Proteomes" id="UP000001973">
    <property type="component" value="Chromosome"/>
</dbReference>
<dbReference type="PaxDb" id="100226-SCO5726"/>
<dbReference type="eggNOG" id="ENOG5031Y8Z">
    <property type="taxonomic scope" value="Bacteria"/>
</dbReference>
<reference evidence="2 3" key="2">
    <citation type="journal article" date="2002" name="Nature">
        <title>Complete genome sequence of the model actinomycete Streptomyces coelicolor A3(2).</title>
        <authorList>
            <person name="Bentley S.D."/>
            <person name="Chater K.F."/>
            <person name="Cerdeno-Tarraga A.M."/>
            <person name="Challis G.L."/>
            <person name="Thomson N.R."/>
            <person name="James K.D."/>
            <person name="Harris D.E."/>
            <person name="Quail M.A."/>
            <person name="Kieser H."/>
            <person name="Harper D."/>
            <person name="Bateman A."/>
            <person name="Brown S."/>
            <person name="Chandra G."/>
            <person name="Chen C.W."/>
            <person name="Collins M."/>
            <person name="Cronin A."/>
            <person name="Fraser A."/>
            <person name="Goble A."/>
            <person name="Hidalgo J."/>
            <person name="Hornsby T."/>
            <person name="Howarth S."/>
            <person name="Huang C.H."/>
            <person name="Kieser T."/>
            <person name="Larke L."/>
            <person name="Murphy L."/>
            <person name="Oliver K."/>
            <person name="O'Neil S."/>
            <person name="Rabbinowitsch E."/>
            <person name="Rajandream M.A."/>
            <person name="Rutherford K."/>
            <person name="Rutter S."/>
            <person name="Seeger K."/>
            <person name="Saunders D."/>
            <person name="Sharp S."/>
            <person name="Squares R."/>
            <person name="Squares S."/>
            <person name="Taylor K."/>
            <person name="Warren T."/>
            <person name="Wietzorrek A."/>
            <person name="Woodward J."/>
            <person name="Barrell B.G."/>
            <person name="Parkhill J."/>
            <person name="Hopwood D.A."/>
        </authorList>
    </citation>
    <scope>NUCLEOTIDE SEQUENCE [LARGE SCALE GENOMIC DNA]</scope>
    <source>
        <strain evidence="3">ATCC BAA-471 / A3(2) / M145</strain>
    </source>
</reference>
<protein>
    <submittedName>
        <fullName evidence="2">Uncharacterized protein</fullName>
    </submittedName>
</protein>
<keyword evidence="3" id="KW-1185">Reference proteome</keyword>
<name>O86645_STRCO</name>
<evidence type="ECO:0000256" key="1">
    <source>
        <dbReference type="SAM" id="MobiDB-lite"/>
    </source>
</evidence>
<proteinExistence type="predicted"/>
<dbReference type="PIR" id="T10921">
    <property type="entry name" value="T10921"/>
</dbReference>
<feature type="region of interest" description="Disordered" evidence="1">
    <location>
        <begin position="135"/>
        <end position="159"/>
    </location>
</feature>
<dbReference type="STRING" id="100226.gene:17763382"/>
<dbReference type="KEGG" id="sco:SCO5726"/>
<evidence type="ECO:0000313" key="2">
    <source>
        <dbReference type="EMBL" id="CAA20261.1"/>
    </source>
</evidence>
<organism evidence="2 3">
    <name type="scientific">Streptomyces coelicolor (strain ATCC BAA-471 / A3(2) / M145)</name>
    <dbReference type="NCBI Taxonomy" id="100226"/>
    <lineage>
        <taxon>Bacteria</taxon>
        <taxon>Bacillati</taxon>
        <taxon>Actinomycetota</taxon>
        <taxon>Actinomycetes</taxon>
        <taxon>Kitasatosporales</taxon>
        <taxon>Streptomycetaceae</taxon>
        <taxon>Streptomyces</taxon>
        <taxon>Streptomyces albidoflavus group</taxon>
    </lineage>
</organism>
<dbReference type="EMBL" id="AL939124">
    <property type="protein sequence ID" value="CAA20261.1"/>
    <property type="molecule type" value="Genomic_DNA"/>
</dbReference>
<feature type="region of interest" description="Disordered" evidence="1">
    <location>
        <begin position="81"/>
        <end position="105"/>
    </location>
</feature>
<sequence length="159" mass="17389">MDEVSPQEAFDAFIHARVYCERPEDSGFLTVVAPNPPAVDAPPRSRILDLVTTTDTAPAGPRVHVAGTARAVHGRRRVVLDNGRRPPRSAATGTRRMAGPGRRARRTACLEGQAQFEDEHPVTSFLEGHGIAEESIEFRGRLEPVDRDGQDNGTEQTQK</sequence>
<feature type="compositionally biased region" description="Low complexity" evidence="1">
    <location>
        <begin position="90"/>
        <end position="101"/>
    </location>
</feature>
<feature type="compositionally biased region" description="Basic and acidic residues" evidence="1">
    <location>
        <begin position="135"/>
        <end position="150"/>
    </location>
</feature>
<evidence type="ECO:0000313" key="3">
    <source>
        <dbReference type="Proteomes" id="UP000001973"/>
    </source>
</evidence>
<reference evidence="2 3" key="1">
    <citation type="journal article" date="1996" name="Mol. Microbiol.">
        <title>A set of ordered cosmids and a detailed genetic and physical map for the 8 Mb Streptomyces coelicolor A3(2) chromosome.</title>
        <authorList>
            <person name="Redenbach M."/>
            <person name="Kieser H.M."/>
            <person name="Denapaite D."/>
            <person name="Eichner A."/>
            <person name="Cullum J."/>
            <person name="Kinashi H."/>
            <person name="Hopwood D.A."/>
        </authorList>
    </citation>
    <scope>NUCLEOTIDE SEQUENCE [LARGE SCALE GENOMIC DNA]</scope>
    <source>
        <strain evidence="3">ATCC BAA-471 / A3(2) / M145</strain>
    </source>
</reference>
<dbReference type="AlphaFoldDB" id="O86645"/>
<dbReference type="InParanoid" id="O86645"/>
<dbReference type="HOGENOM" id="CLU_1659708_0_0_11"/>
<gene>
    <name evidence="2" type="ordered locus">SCO5726</name>
    <name evidence="2" type="ORF">SC3C3.12</name>
</gene>
<dbReference type="OrthoDB" id="4179583at2"/>
<accession>O86645</accession>